<accession>A0A8D5ZE43</accession>
<sequence>MTEVSFTFHCSEDSLQFLYNYNLVNLESAFINGSKIIKLHTNNSRVSFENGRFFDPHNLIVKKGAEAEESIKDQLKNVKDIIIDGLNKASIEFDLPVSLIKRYVDDLSERPLNLKPTSYLDFEISEILLEINKVFFDRNLNMAGDVIPQRILKLFIKSKKGCTRLQIKEGSKTTLEYSEDCELWSEDSLKVLSIVSSLHPTIIEVKELLDYLKRVCRV</sequence>
<gene>
    <name evidence="1" type="ORF">KN1_07450</name>
</gene>
<evidence type="ECO:0000313" key="2">
    <source>
        <dbReference type="Proteomes" id="UP000825123"/>
    </source>
</evidence>
<protein>
    <submittedName>
        <fullName evidence="1">Uncharacterized protein</fullName>
    </submittedName>
</protein>
<dbReference type="RefSeq" id="WP_221289477.1">
    <property type="nucleotide sequence ID" value="NZ_AP024597.1"/>
</dbReference>
<dbReference type="AlphaFoldDB" id="A0A8D5ZE43"/>
<reference evidence="1 2" key="1">
    <citation type="submission" date="2021-04" db="EMBL/GenBank/DDBJ databases">
        <title>Complete genome sequence of Stygiolobus sp. KN-1.</title>
        <authorList>
            <person name="Nakamura K."/>
            <person name="Sakai H."/>
            <person name="Kurosawa N."/>
        </authorList>
    </citation>
    <scope>NUCLEOTIDE SEQUENCE [LARGE SCALE GENOMIC DNA]</scope>
    <source>
        <strain evidence="1 2">KN-1</strain>
    </source>
</reference>
<evidence type="ECO:0000313" key="1">
    <source>
        <dbReference type="EMBL" id="BCU69448.1"/>
    </source>
</evidence>
<organism evidence="1 2">
    <name type="scientific">Stygiolobus caldivivus</name>
    <dbReference type="NCBI Taxonomy" id="2824673"/>
    <lineage>
        <taxon>Archaea</taxon>
        <taxon>Thermoproteota</taxon>
        <taxon>Thermoprotei</taxon>
        <taxon>Sulfolobales</taxon>
        <taxon>Sulfolobaceae</taxon>
        <taxon>Stygiolobus</taxon>
    </lineage>
</organism>
<name>A0A8D5ZE43_9CREN</name>
<dbReference type="GeneID" id="66162502"/>
<keyword evidence="2" id="KW-1185">Reference proteome</keyword>
<dbReference type="EMBL" id="AP024597">
    <property type="protein sequence ID" value="BCU69448.1"/>
    <property type="molecule type" value="Genomic_DNA"/>
</dbReference>
<dbReference type="KEGG" id="csty:KN1_07450"/>
<dbReference type="Proteomes" id="UP000825123">
    <property type="component" value="Chromosome"/>
</dbReference>
<proteinExistence type="predicted"/>